<dbReference type="Proteomes" id="UP000010467">
    <property type="component" value="Chromosome"/>
</dbReference>
<reference evidence="5" key="1">
    <citation type="submission" date="2012-03" db="EMBL/GenBank/DDBJ databases">
        <title>Complete sequence of chromosome of Deinococcus peraridilitoris DSM 19664.</title>
        <authorList>
            <person name="Lucas S."/>
            <person name="Copeland A."/>
            <person name="Lapidus A."/>
            <person name="Glavina del Rio T."/>
            <person name="Dalin E."/>
            <person name="Tice H."/>
            <person name="Bruce D."/>
            <person name="Goodwin L."/>
            <person name="Pitluck S."/>
            <person name="Peters L."/>
            <person name="Mikhailova N."/>
            <person name="Lu M."/>
            <person name="Kyrpides N."/>
            <person name="Mavromatis K."/>
            <person name="Ivanova N."/>
            <person name="Brettin T."/>
            <person name="Detter J.C."/>
            <person name="Han C."/>
            <person name="Larimer F."/>
            <person name="Land M."/>
            <person name="Hauser L."/>
            <person name="Markowitz V."/>
            <person name="Cheng J.-F."/>
            <person name="Hugenholtz P."/>
            <person name="Woyke T."/>
            <person name="Wu D."/>
            <person name="Pukall R."/>
            <person name="Steenblock K."/>
            <person name="Brambilla E."/>
            <person name="Klenk H.-P."/>
            <person name="Eisen J.A."/>
        </authorList>
    </citation>
    <scope>NUCLEOTIDE SEQUENCE [LARGE SCALE GENOMIC DNA]</scope>
    <source>
        <strain evidence="5">DSM 19664 / LMG 22246 / CIP 109416 / KR-200</strain>
    </source>
</reference>
<keyword evidence="5" id="KW-1185">Reference proteome</keyword>
<keyword evidence="1" id="KW-0285">Flavoprotein</keyword>
<evidence type="ECO:0000313" key="4">
    <source>
        <dbReference type="EMBL" id="AFZ66404.1"/>
    </source>
</evidence>
<dbReference type="HOGENOM" id="CLU_031864_5_0_0"/>
<evidence type="ECO:0000256" key="1">
    <source>
        <dbReference type="ARBA" id="ARBA00022630"/>
    </source>
</evidence>
<protein>
    <submittedName>
        <fullName evidence="4">Thioredoxin reductase</fullName>
    </submittedName>
</protein>
<evidence type="ECO:0000313" key="5">
    <source>
        <dbReference type="Proteomes" id="UP000010467"/>
    </source>
</evidence>
<gene>
    <name evidence="4" type="ordered locus">Deipe_0830</name>
</gene>
<dbReference type="eggNOG" id="COG0492">
    <property type="taxonomic scope" value="Bacteria"/>
</dbReference>
<dbReference type="Gene3D" id="3.50.50.60">
    <property type="entry name" value="FAD/NAD(P)-binding domain"/>
    <property type="match status" value="2"/>
</dbReference>
<dbReference type="GO" id="GO:0016491">
    <property type="term" value="F:oxidoreductase activity"/>
    <property type="evidence" value="ECO:0007669"/>
    <property type="project" value="UniProtKB-KW"/>
</dbReference>
<dbReference type="InterPro" id="IPR036188">
    <property type="entry name" value="FAD/NAD-bd_sf"/>
</dbReference>
<dbReference type="InterPro" id="IPR023753">
    <property type="entry name" value="FAD/NAD-binding_dom"/>
</dbReference>
<feature type="domain" description="FAD/NAD(P)-binding" evidence="3">
    <location>
        <begin position="4"/>
        <end position="283"/>
    </location>
</feature>
<evidence type="ECO:0000256" key="2">
    <source>
        <dbReference type="ARBA" id="ARBA00023002"/>
    </source>
</evidence>
<evidence type="ECO:0000259" key="3">
    <source>
        <dbReference type="Pfam" id="PF07992"/>
    </source>
</evidence>
<keyword evidence="2" id="KW-0560">Oxidoreductase</keyword>
<dbReference type="PANTHER" id="PTHR48105">
    <property type="entry name" value="THIOREDOXIN REDUCTASE 1-RELATED-RELATED"/>
    <property type="match status" value="1"/>
</dbReference>
<dbReference type="AlphaFoldDB" id="K9ZYX0"/>
<organism evidence="4 5">
    <name type="scientific">Deinococcus peraridilitoris (strain DSM 19664 / LMG 22246 / CIP 109416 / KR-200)</name>
    <dbReference type="NCBI Taxonomy" id="937777"/>
    <lineage>
        <taxon>Bacteria</taxon>
        <taxon>Thermotogati</taxon>
        <taxon>Deinococcota</taxon>
        <taxon>Deinococci</taxon>
        <taxon>Deinococcales</taxon>
        <taxon>Deinococcaceae</taxon>
        <taxon>Deinococcus</taxon>
    </lineage>
</organism>
<dbReference type="InterPro" id="IPR050097">
    <property type="entry name" value="Ferredoxin-NADP_redctase_2"/>
</dbReference>
<dbReference type="KEGG" id="dpd:Deipe_0830"/>
<dbReference type="PATRIC" id="fig|937777.3.peg.836"/>
<sequence length="308" mass="34273">MVWECVIVGAGPAGLSAAVYMGRFRRKTLVIDSGEGRWSYGQWNENYLGFPEGVGAQELHDLGHRQAERFGVEFQTGSVTRVYREGDEYVLTQNPGELRARSVIWAAGVRDKWPTFVGVRSLVGRQLFWCIVCDGWRTLDKRLLLLGDDDKAASTVLQFLTYSRDLTVLVDPEQDRLSSRVRKRLRDDGVKLVHGKIDHVTLQGETVEGVQLRDGSLLETDLLFSLYGSSPNTEALGDLDLELARNGHIRINAKNQTNLPGFFAAGDVTNRHAHQVISAAHEGAQAAQAANHILYPEVQRLPKLPRDG</sequence>
<accession>K9ZYX0</accession>
<dbReference type="PRINTS" id="PR00469">
    <property type="entry name" value="PNDRDTASEII"/>
</dbReference>
<dbReference type="PRINTS" id="PR00368">
    <property type="entry name" value="FADPNR"/>
</dbReference>
<name>K9ZYX0_DEIPD</name>
<dbReference type="OrthoDB" id="9806179at2"/>
<dbReference type="EMBL" id="CP003382">
    <property type="protein sequence ID" value="AFZ66404.1"/>
    <property type="molecule type" value="Genomic_DNA"/>
</dbReference>
<dbReference type="STRING" id="937777.Deipe_0830"/>
<proteinExistence type="predicted"/>
<dbReference type="SUPFAM" id="SSF51905">
    <property type="entry name" value="FAD/NAD(P)-binding domain"/>
    <property type="match status" value="1"/>
</dbReference>
<dbReference type="Pfam" id="PF07992">
    <property type="entry name" value="Pyr_redox_2"/>
    <property type="match status" value="1"/>
</dbReference>